<feature type="compositionally biased region" description="Basic and acidic residues" evidence="1">
    <location>
        <begin position="56"/>
        <end position="66"/>
    </location>
</feature>
<gene>
    <name evidence="2" type="ORF">P8C59_008432</name>
</gene>
<comment type="caution">
    <text evidence="2">The sequence shown here is derived from an EMBL/GenBank/DDBJ whole genome shotgun (WGS) entry which is preliminary data.</text>
</comment>
<feature type="compositionally biased region" description="Basic and acidic residues" evidence="1">
    <location>
        <begin position="123"/>
        <end position="165"/>
    </location>
</feature>
<feature type="region of interest" description="Disordered" evidence="1">
    <location>
        <begin position="1"/>
        <end position="165"/>
    </location>
</feature>
<dbReference type="AlphaFoldDB" id="A0AAD9IAI6"/>
<name>A0AAD9IAI6_9PEZI</name>
<feature type="compositionally biased region" description="Gly residues" evidence="1">
    <location>
        <begin position="106"/>
        <end position="117"/>
    </location>
</feature>
<proteinExistence type="predicted"/>
<evidence type="ECO:0000313" key="3">
    <source>
        <dbReference type="Proteomes" id="UP001217918"/>
    </source>
</evidence>
<dbReference type="Proteomes" id="UP001217918">
    <property type="component" value="Unassembled WGS sequence"/>
</dbReference>
<reference evidence="2" key="1">
    <citation type="journal article" date="2023" name="Mol. Plant Microbe Interact.">
        <title>Elucidating the Obligate Nature and Biological Capacity of an Invasive Fungal Corn Pathogen.</title>
        <authorList>
            <person name="MacCready J.S."/>
            <person name="Roggenkamp E.M."/>
            <person name="Gdanetz K."/>
            <person name="Chilvers M.I."/>
        </authorList>
    </citation>
    <scope>NUCLEOTIDE SEQUENCE</scope>
    <source>
        <strain evidence="2">PM02</strain>
    </source>
</reference>
<evidence type="ECO:0000313" key="2">
    <source>
        <dbReference type="EMBL" id="KAK2074209.1"/>
    </source>
</evidence>
<keyword evidence="3" id="KW-1185">Reference proteome</keyword>
<accession>A0AAD9IAI6</accession>
<organism evidence="2 3">
    <name type="scientific">Phyllachora maydis</name>
    <dbReference type="NCBI Taxonomy" id="1825666"/>
    <lineage>
        <taxon>Eukaryota</taxon>
        <taxon>Fungi</taxon>
        <taxon>Dikarya</taxon>
        <taxon>Ascomycota</taxon>
        <taxon>Pezizomycotina</taxon>
        <taxon>Sordariomycetes</taxon>
        <taxon>Sordariomycetidae</taxon>
        <taxon>Phyllachorales</taxon>
        <taxon>Phyllachoraceae</taxon>
        <taxon>Phyllachora</taxon>
    </lineage>
</organism>
<evidence type="ECO:0000256" key="1">
    <source>
        <dbReference type="SAM" id="MobiDB-lite"/>
    </source>
</evidence>
<sequence length="165" mass="17417">MQRLSLPPVRALRLPLRTLLGPGPDPLGRLQRAKTTSAPQSAEGPSAQSGGARSQDAAEQRQRQKQDQNQQQQQQHEAVDGVPDPLADADHASAPAGPKILNARVPGGGGGGGGGVGPLSPEQQREVDEHNAAFEKKHGRAARAEGDQVHKGFWRGEESGEGREK</sequence>
<feature type="compositionally biased region" description="Low complexity" evidence="1">
    <location>
        <begin position="1"/>
        <end position="30"/>
    </location>
</feature>
<dbReference type="EMBL" id="JAQQPM010000008">
    <property type="protein sequence ID" value="KAK2074209.1"/>
    <property type="molecule type" value="Genomic_DNA"/>
</dbReference>
<protein>
    <submittedName>
        <fullName evidence="2">Uncharacterized protein</fullName>
    </submittedName>
</protein>